<dbReference type="Gene3D" id="1.10.260.40">
    <property type="entry name" value="lambda repressor-like DNA-binding domains"/>
    <property type="match status" value="1"/>
</dbReference>
<dbReference type="Proteomes" id="UP000221024">
    <property type="component" value="Unassembled WGS sequence"/>
</dbReference>
<dbReference type="GO" id="GO:0003700">
    <property type="term" value="F:DNA-binding transcription factor activity"/>
    <property type="evidence" value="ECO:0007669"/>
    <property type="project" value="TreeGrafter"/>
</dbReference>
<dbReference type="PROSITE" id="PS50932">
    <property type="entry name" value="HTH_LACI_2"/>
    <property type="match status" value="1"/>
</dbReference>
<dbReference type="PRINTS" id="PR00036">
    <property type="entry name" value="HTHLACI"/>
</dbReference>
<dbReference type="Pfam" id="PF00356">
    <property type="entry name" value="LacI"/>
    <property type="match status" value="1"/>
</dbReference>
<dbReference type="PANTHER" id="PTHR30146">
    <property type="entry name" value="LACI-RELATED TRANSCRIPTIONAL REPRESSOR"/>
    <property type="match status" value="1"/>
</dbReference>
<evidence type="ECO:0000256" key="1">
    <source>
        <dbReference type="ARBA" id="ARBA00023015"/>
    </source>
</evidence>
<gene>
    <name evidence="5" type="ORF">CRI93_02090</name>
</gene>
<evidence type="ECO:0000313" key="6">
    <source>
        <dbReference type="Proteomes" id="UP000221024"/>
    </source>
</evidence>
<keyword evidence="1" id="KW-0805">Transcription regulation</keyword>
<dbReference type="RefSeq" id="WP_098060942.1">
    <property type="nucleotide sequence ID" value="NZ_PDEP01000001.1"/>
</dbReference>
<keyword evidence="3" id="KW-0804">Transcription</keyword>
<comment type="caution">
    <text evidence="5">The sequence shown here is derived from an EMBL/GenBank/DDBJ whole genome shotgun (WGS) entry which is preliminary data.</text>
</comment>
<dbReference type="CDD" id="cd01392">
    <property type="entry name" value="HTH_LacI"/>
    <property type="match status" value="1"/>
</dbReference>
<protein>
    <submittedName>
        <fullName evidence="5">LacI family transcriptional regulator</fullName>
    </submittedName>
</protein>
<dbReference type="EMBL" id="PDEP01000001">
    <property type="protein sequence ID" value="PEN09544.1"/>
    <property type="molecule type" value="Genomic_DNA"/>
</dbReference>
<dbReference type="SUPFAM" id="SSF53822">
    <property type="entry name" value="Periplasmic binding protein-like I"/>
    <property type="match status" value="1"/>
</dbReference>
<evidence type="ECO:0000256" key="2">
    <source>
        <dbReference type="ARBA" id="ARBA00023125"/>
    </source>
</evidence>
<sequence>MTPSSDSEKTTIYDVADKAGVAISTVSRVLNNSRDVSDATRERVLRAIKELQFRPNRTAKSLAQRATRTIAVAVPTFTTPFHNELLKGVRSRLDIGEVDLLLCDLAWSDPKATLRNFLARGAMDALLLTGLRYDAEMANELRALGAPVVMIGSKWNDMDSYYWDDEVGVELAIRHLIEQGHREIGMITTPHDTHVRNARVQGYRTVLEDEGVSFDESLVAWGETEKHDGFSEESGYEAMQKLLKEHPQITAVFASSDVQAVGAWQAIRQAEKTVPDDFALVGYDDIKISRFIGLSSVAQNMHEVGERAAETLLRRLNREDFPTVSQRVQHELHVRKSSDYIRPSS</sequence>
<dbReference type="InterPro" id="IPR028082">
    <property type="entry name" value="Peripla_BP_I"/>
</dbReference>
<evidence type="ECO:0000256" key="3">
    <source>
        <dbReference type="ARBA" id="ARBA00023163"/>
    </source>
</evidence>
<dbReference type="Pfam" id="PF13377">
    <property type="entry name" value="Peripla_BP_3"/>
    <property type="match status" value="1"/>
</dbReference>
<dbReference type="GO" id="GO:0000976">
    <property type="term" value="F:transcription cis-regulatory region binding"/>
    <property type="evidence" value="ECO:0007669"/>
    <property type="project" value="TreeGrafter"/>
</dbReference>
<dbReference type="CDD" id="cd06267">
    <property type="entry name" value="PBP1_LacI_sugar_binding-like"/>
    <property type="match status" value="1"/>
</dbReference>
<evidence type="ECO:0000259" key="4">
    <source>
        <dbReference type="PROSITE" id="PS50932"/>
    </source>
</evidence>
<dbReference type="SMART" id="SM00354">
    <property type="entry name" value="HTH_LACI"/>
    <property type="match status" value="1"/>
</dbReference>
<keyword evidence="6" id="KW-1185">Reference proteome</keyword>
<organism evidence="5 6">
    <name type="scientific">Longimonas halophila</name>
    <dbReference type="NCBI Taxonomy" id="1469170"/>
    <lineage>
        <taxon>Bacteria</taxon>
        <taxon>Pseudomonadati</taxon>
        <taxon>Rhodothermota</taxon>
        <taxon>Rhodothermia</taxon>
        <taxon>Rhodothermales</taxon>
        <taxon>Salisaetaceae</taxon>
        <taxon>Longimonas</taxon>
    </lineage>
</organism>
<feature type="domain" description="HTH lacI-type" evidence="4">
    <location>
        <begin position="10"/>
        <end position="64"/>
    </location>
</feature>
<reference evidence="5 6" key="1">
    <citation type="submission" date="2017-10" db="EMBL/GenBank/DDBJ databases">
        <title>Draft genome of Longimonas halophila.</title>
        <authorList>
            <person name="Goh K.M."/>
            <person name="Shamsir M.S."/>
            <person name="Lim S.W."/>
        </authorList>
    </citation>
    <scope>NUCLEOTIDE SEQUENCE [LARGE SCALE GENOMIC DNA]</scope>
    <source>
        <strain evidence="5 6">KCTC 42399</strain>
    </source>
</reference>
<dbReference type="InterPro" id="IPR000843">
    <property type="entry name" value="HTH_LacI"/>
</dbReference>
<accession>A0A2H3NX80</accession>
<dbReference type="SUPFAM" id="SSF47413">
    <property type="entry name" value="lambda repressor-like DNA-binding domains"/>
    <property type="match status" value="1"/>
</dbReference>
<keyword evidence="2" id="KW-0238">DNA-binding</keyword>
<dbReference type="InterPro" id="IPR046335">
    <property type="entry name" value="LacI/GalR-like_sensor"/>
</dbReference>
<dbReference type="OrthoDB" id="9803256at2"/>
<proteinExistence type="predicted"/>
<evidence type="ECO:0000313" key="5">
    <source>
        <dbReference type="EMBL" id="PEN09544.1"/>
    </source>
</evidence>
<dbReference type="Gene3D" id="3.40.50.2300">
    <property type="match status" value="2"/>
</dbReference>
<dbReference type="AlphaFoldDB" id="A0A2H3NX80"/>
<dbReference type="InterPro" id="IPR010982">
    <property type="entry name" value="Lambda_DNA-bd_dom_sf"/>
</dbReference>
<name>A0A2H3NX80_9BACT</name>
<dbReference type="PANTHER" id="PTHR30146:SF109">
    <property type="entry name" value="HTH-TYPE TRANSCRIPTIONAL REGULATOR GALS"/>
    <property type="match status" value="1"/>
</dbReference>